<dbReference type="InterPro" id="IPR027359">
    <property type="entry name" value="Volt_channel_dom_sf"/>
</dbReference>
<dbReference type="EMBL" id="JMCC02000044">
    <property type="protein sequence ID" value="KIG16017.1"/>
    <property type="molecule type" value="Genomic_DNA"/>
</dbReference>
<evidence type="ECO:0000256" key="6">
    <source>
        <dbReference type="ARBA" id="ARBA00022882"/>
    </source>
</evidence>
<feature type="domain" description="Ion transport" evidence="13">
    <location>
        <begin position="45"/>
        <end position="228"/>
    </location>
</feature>
<dbReference type="Gene3D" id="1.20.120.350">
    <property type="entry name" value="Voltage-gated potassium channels. Chain C"/>
    <property type="match status" value="1"/>
</dbReference>
<dbReference type="Pfam" id="PF00520">
    <property type="entry name" value="Ion_trans"/>
    <property type="match status" value="1"/>
</dbReference>
<dbReference type="InterPro" id="IPR005821">
    <property type="entry name" value="Ion_trans_dom"/>
</dbReference>
<evidence type="ECO:0000313" key="14">
    <source>
        <dbReference type="EMBL" id="KIG16017.1"/>
    </source>
</evidence>
<evidence type="ECO:0000259" key="13">
    <source>
        <dbReference type="Pfam" id="PF00520"/>
    </source>
</evidence>
<evidence type="ECO:0000256" key="4">
    <source>
        <dbReference type="ARBA" id="ARBA00022692"/>
    </source>
</evidence>
<keyword evidence="10 12" id="KW-0472">Membrane</keyword>
<comment type="subcellular location">
    <subcellularLocation>
        <location evidence="1">Membrane</location>
        <topology evidence="1">Multi-pass membrane protein</topology>
    </subcellularLocation>
</comment>
<dbReference type="PANTHER" id="PTHR11537">
    <property type="entry name" value="VOLTAGE-GATED POTASSIUM CHANNEL"/>
    <property type="match status" value="1"/>
</dbReference>
<evidence type="ECO:0000256" key="9">
    <source>
        <dbReference type="ARBA" id="ARBA00023065"/>
    </source>
</evidence>
<keyword evidence="3" id="KW-0633">Potassium transport</keyword>
<evidence type="ECO:0000313" key="15">
    <source>
        <dbReference type="Proteomes" id="UP000031599"/>
    </source>
</evidence>
<dbReference type="Proteomes" id="UP000031599">
    <property type="component" value="Unassembled WGS sequence"/>
</dbReference>
<keyword evidence="2" id="KW-0813">Transport</keyword>
<dbReference type="GO" id="GO:0001508">
    <property type="term" value="P:action potential"/>
    <property type="evidence" value="ECO:0007669"/>
    <property type="project" value="TreeGrafter"/>
</dbReference>
<protein>
    <submittedName>
        <fullName evidence="14">Potassium voltage-gated channel subfamily KQT</fullName>
    </submittedName>
</protein>
<gene>
    <name evidence="14" type="ORF">DB30_05071</name>
</gene>
<evidence type="ECO:0000256" key="1">
    <source>
        <dbReference type="ARBA" id="ARBA00004141"/>
    </source>
</evidence>
<dbReference type="Gene3D" id="1.10.287.70">
    <property type="match status" value="1"/>
</dbReference>
<feature type="transmembrane region" description="Helical" evidence="12">
    <location>
        <begin position="199"/>
        <end position="219"/>
    </location>
</feature>
<keyword evidence="7" id="KW-0630">Potassium</keyword>
<reference evidence="14 15" key="1">
    <citation type="submission" date="2014-12" db="EMBL/GenBank/DDBJ databases">
        <title>Genome assembly of Enhygromyxa salina DSM 15201.</title>
        <authorList>
            <person name="Sharma G."/>
            <person name="Subramanian S."/>
        </authorList>
    </citation>
    <scope>NUCLEOTIDE SEQUENCE [LARGE SCALE GENOMIC DNA]</scope>
    <source>
        <strain evidence="14 15">DSM 15201</strain>
    </source>
</reference>
<dbReference type="AlphaFoldDB" id="A0A0C2D7L6"/>
<evidence type="ECO:0000256" key="10">
    <source>
        <dbReference type="ARBA" id="ARBA00023136"/>
    </source>
</evidence>
<evidence type="ECO:0000256" key="3">
    <source>
        <dbReference type="ARBA" id="ARBA00022538"/>
    </source>
</evidence>
<dbReference type="PANTHER" id="PTHR11537:SF254">
    <property type="entry name" value="POTASSIUM VOLTAGE-GATED CHANNEL PROTEIN SHAB"/>
    <property type="match status" value="1"/>
</dbReference>
<evidence type="ECO:0000256" key="8">
    <source>
        <dbReference type="ARBA" id="ARBA00022989"/>
    </source>
</evidence>
<name>A0A0C2D7L6_9BACT</name>
<dbReference type="InterPro" id="IPR028325">
    <property type="entry name" value="VG_K_chnl"/>
</dbReference>
<dbReference type="GO" id="GO:0008076">
    <property type="term" value="C:voltage-gated potassium channel complex"/>
    <property type="evidence" value="ECO:0007669"/>
    <property type="project" value="InterPro"/>
</dbReference>
<evidence type="ECO:0000256" key="11">
    <source>
        <dbReference type="ARBA" id="ARBA00023303"/>
    </source>
</evidence>
<keyword evidence="11" id="KW-0407">Ion channel</keyword>
<evidence type="ECO:0000256" key="5">
    <source>
        <dbReference type="ARBA" id="ARBA00022826"/>
    </source>
</evidence>
<comment type="caution">
    <text evidence="14">The sequence shown here is derived from an EMBL/GenBank/DDBJ whole genome shotgun (WGS) entry which is preliminary data.</text>
</comment>
<feature type="transmembrane region" description="Helical" evidence="12">
    <location>
        <begin position="146"/>
        <end position="166"/>
    </location>
</feature>
<accession>A0A0C2D7L6</accession>
<keyword evidence="6" id="KW-0851">Voltage-gated channel</keyword>
<evidence type="ECO:0000256" key="2">
    <source>
        <dbReference type="ARBA" id="ARBA00022448"/>
    </source>
</evidence>
<evidence type="ECO:0000256" key="12">
    <source>
        <dbReference type="SAM" id="Phobius"/>
    </source>
</evidence>
<sequence length="260" mass="28769">MHQRRCTLASMSEEIDNERPALSHERRESGWAKVLRGLEYTNNLLLLPMFTVLIIEASVRDSTDVFASVNEFFCAMFFAEWALGLALADDRWAYLRSPSNLADLASSIPVSALAQGLRVVRLLRLLRVIRLVSRIRRFQGKGATMVRAFGLFGALVITGALAFRIVEPHSTESLEHALWWSLVTLSTVGYGDVTPATPAGHVVAVFVIVAGIGIFGYMAGFMTSLIEDPEEDEILAIVQRLEVQVGELRATLEAEPRRPA</sequence>
<evidence type="ECO:0000256" key="7">
    <source>
        <dbReference type="ARBA" id="ARBA00022958"/>
    </source>
</evidence>
<organism evidence="14 15">
    <name type="scientific">Enhygromyxa salina</name>
    <dbReference type="NCBI Taxonomy" id="215803"/>
    <lineage>
        <taxon>Bacteria</taxon>
        <taxon>Pseudomonadati</taxon>
        <taxon>Myxococcota</taxon>
        <taxon>Polyangia</taxon>
        <taxon>Nannocystales</taxon>
        <taxon>Nannocystaceae</taxon>
        <taxon>Enhygromyxa</taxon>
    </lineage>
</organism>
<dbReference type="SUPFAM" id="SSF81324">
    <property type="entry name" value="Voltage-gated potassium channels"/>
    <property type="match status" value="1"/>
</dbReference>
<proteinExistence type="predicted"/>
<keyword evidence="4 12" id="KW-0812">Transmembrane</keyword>
<keyword evidence="5" id="KW-0631">Potassium channel</keyword>
<keyword evidence="8 12" id="KW-1133">Transmembrane helix</keyword>
<dbReference type="GO" id="GO:0005249">
    <property type="term" value="F:voltage-gated potassium channel activity"/>
    <property type="evidence" value="ECO:0007669"/>
    <property type="project" value="InterPro"/>
</dbReference>
<keyword evidence="9" id="KW-0406">Ion transport</keyword>